<keyword evidence="3" id="KW-1185">Reference proteome</keyword>
<protein>
    <submittedName>
        <fullName evidence="2">Uncharacterized protein</fullName>
    </submittedName>
</protein>
<feature type="compositionally biased region" description="Polar residues" evidence="1">
    <location>
        <begin position="70"/>
        <end position="82"/>
    </location>
</feature>
<proteinExistence type="predicted"/>
<feature type="region of interest" description="Disordered" evidence="1">
    <location>
        <begin position="47"/>
        <end position="82"/>
    </location>
</feature>
<reference evidence="2 3" key="1">
    <citation type="journal article" date="2023" name="Plants (Basel)">
        <title>Bridging the Gap: Combining Genomics and Transcriptomics Approaches to Understand Stylosanthes scabra, an Orphan Legume from the Brazilian Caatinga.</title>
        <authorList>
            <person name="Ferreira-Neto J.R.C."/>
            <person name="da Silva M.D."/>
            <person name="Binneck E."/>
            <person name="de Melo N.F."/>
            <person name="da Silva R.H."/>
            <person name="de Melo A.L.T.M."/>
            <person name="Pandolfi V."/>
            <person name="Bustamante F.O."/>
            <person name="Brasileiro-Vidal A.C."/>
            <person name="Benko-Iseppon A.M."/>
        </authorList>
    </citation>
    <scope>NUCLEOTIDE SEQUENCE [LARGE SCALE GENOMIC DNA]</scope>
    <source>
        <tissue evidence="2">Leaves</tissue>
    </source>
</reference>
<accession>A0ABU6UPU0</accession>
<evidence type="ECO:0000313" key="3">
    <source>
        <dbReference type="Proteomes" id="UP001341840"/>
    </source>
</evidence>
<sequence>MSVLNFKRITPLLPHTISMIGPHLTLTTKDGETINFLGGTNYHNAKPITTNNLPTPTTNHKTSKVKTHHTNNYTNHQPNNVTNHFISDKTFQTTKPLLLNAPLKKLSDPYTKRTRSLGTFKGEPKLNYPP</sequence>
<evidence type="ECO:0000313" key="2">
    <source>
        <dbReference type="EMBL" id="MED6163357.1"/>
    </source>
</evidence>
<gene>
    <name evidence="2" type="ORF">PIB30_079104</name>
</gene>
<feature type="compositionally biased region" description="Low complexity" evidence="1">
    <location>
        <begin position="47"/>
        <end position="59"/>
    </location>
</feature>
<name>A0ABU6UPU0_9FABA</name>
<dbReference type="Proteomes" id="UP001341840">
    <property type="component" value="Unassembled WGS sequence"/>
</dbReference>
<organism evidence="2 3">
    <name type="scientific">Stylosanthes scabra</name>
    <dbReference type="NCBI Taxonomy" id="79078"/>
    <lineage>
        <taxon>Eukaryota</taxon>
        <taxon>Viridiplantae</taxon>
        <taxon>Streptophyta</taxon>
        <taxon>Embryophyta</taxon>
        <taxon>Tracheophyta</taxon>
        <taxon>Spermatophyta</taxon>
        <taxon>Magnoliopsida</taxon>
        <taxon>eudicotyledons</taxon>
        <taxon>Gunneridae</taxon>
        <taxon>Pentapetalae</taxon>
        <taxon>rosids</taxon>
        <taxon>fabids</taxon>
        <taxon>Fabales</taxon>
        <taxon>Fabaceae</taxon>
        <taxon>Papilionoideae</taxon>
        <taxon>50 kb inversion clade</taxon>
        <taxon>dalbergioids sensu lato</taxon>
        <taxon>Dalbergieae</taxon>
        <taxon>Pterocarpus clade</taxon>
        <taxon>Stylosanthes</taxon>
    </lineage>
</organism>
<evidence type="ECO:0000256" key="1">
    <source>
        <dbReference type="SAM" id="MobiDB-lite"/>
    </source>
</evidence>
<comment type="caution">
    <text evidence="2">The sequence shown here is derived from an EMBL/GenBank/DDBJ whole genome shotgun (WGS) entry which is preliminary data.</text>
</comment>
<dbReference type="EMBL" id="JASCZI010121940">
    <property type="protein sequence ID" value="MED6163357.1"/>
    <property type="molecule type" value="Genomic_DNA"/>
</dbReference>